<comment type="caution">
    <text evidence="2">The sequence shown here is derived from an EMBL/GenBank/DDBJ whole genome shotgun (WGS) entry which is preliminary data.</text>
</comment>
<organism evidence="2 3">
    <name type="scientific">Massilia haematophila</name>
    <dbReference type="NCBI Taxonomy" id="457923"/>
    <lineage>
        <taxon>Bacteria</taxon>
        <taxon>Pseudomonadati</taxon>
        <taxon>Pseudomonadota</taxon>
        <taxon>Betaproteobacteria</taxon>
        <taxon>Burkholderiales</taxon>
        <taxon>Oxalobacteraceae</taxon>
        <taxon>Telluria group</taxon>
        <taxon>Massilia</taxon>
    </lineage>
</organism>
<keyword evidence="3" id="KW-1185">Reference proteome</keyword>
<evidence type="ECO:0000313" key="2">
    <source>
        <dbReference type="EMBL" id="MFC3458339.1"/>
    </source>
</evidence>
<accession>A0ABV7PK64</accession>
<keyword evidence="1" id="KW-0472">Membrane</keyword>
<evidence type="ECO:0000256" key="1">
    <source>
        <dbReference type="SAM" id="Phobius"/>
    </source>
</evidence>
<keyword evidence="1" id="KW-1133">Transmembrane helix</keyword>
<dbReference type="Proteomes" id="UP001595665">
    <property type="component" value="Unassembled WGS sequence"/>
</dbReference>
<feature type="transmembrane region" description="Helical" evidence="1">
    <location>
        <begin position="125"/>
        <end position="143"/>
    </location>
</feature>
<evidence type="ECO:0000313" key="3">
    <source>
        <dbReference type="Proteomes" id="UP001595665"/>
    </source>
</evidence>
<protein>
    <recommendedName>
        <fullName evidence="4">DNA gyrase subunit B</fullName>
    </recommendedName>
</protein>
<feature type="transmembrane region" description="Helical" evidence="1">
    <location>
        <begin position="84"/>
        <end position="104"/>
    </location>
</feature>
<gene>
    <name evidence="2" type="ORF">ACFOPH_08775</name>
</gene>
<keyword evidence="1" id="KW-0812">Transmembrane</keyword>
<proteinExistence type="predicted"/>
<evidence type="ECO:0008006" key="4">
    <source>
        <dbReference type="Google" id="ProtNLM"/>
    </source>
</evidence>
<dbReference type="RefSeq" id="WP_379734801.1">
    <property type="nucleotide sequence ID" value="NZ_JBHRVV010000001.1"/>
</dbReference>
<reference evidence="3" key="1">
    <citation type="journal article" date="2019" name="Int. J. Syst. Evol. Microbiol.">
        <title>The Global Catalogue of Microorganisms (GCM) 10K type strain sequencing project: providing services to taxonomists for standard genome sequencing and annotation.</title>
        <authorList>
            <consortium name="The Broad Institute Genomics Platform"/>
            <consortium name="The Broad Institute Genome Sequencing Center for Infectious Disease"/>
            <person name="Wu L."/>
            <person name="Ma J."/>
        </authorList>
    </citation>
    <scope>NUCLEOTIDE SEQUENCE [LARGE SCALE GENOMIC DNA]</scope>
    <source>
        <strain evidence="3">CCM 7480</strain>
    </source>
</reference>
<feature type="transmembrane region" description="Helical" evidence="1">
    <location>
        <begin position="27"/>
        <end position="44"/>
    </location>
</feature>
<sequence>MAWNVLAAALTLLYPLAIWLGHGSIEPRWLAGLLLLTVATRLPALKLNASARWSAAGALALVALAVASNAVLPLKLYPVLVNGALLAAFGYSLVSGPSMVERLARLREPELPPAAVAYTRRVTQAWCAFFVVNGAIALGTALFSPEAVWSLYTGVVSYVLMGLMFGGEYLLRMRFKRLHHV</sequence>
<feature type="transmembrane region" description="Helical" evidence="1">
    <location>
        <begin position="149"/>
        <end position="171"/>
    </location>
</feature>
<feature type="transmembrane region" description="Helical" evidence="1">
    <location>
        <begin position="51"/>
        <end position="72"/>
    </location>
</feature>
<dbReference type="EMBL" id="JBHRVV010000001">
    <property type="protein sequence ID" value="MFC3458339.1"/>
    <property type="molecule type" value="Genomic_DNA"/>
</dbReference>
<name>A0ABV7PK64_9BURK</name>